<evidence type="ECO:0000313" key="3">
    <source>
        <dbReference type="Proteomes" id="UP000297245"/>
    </source>
</evidence>
<feature type="compositionally biased region" description="Acidic residues" evidence="1">
    <location>
        <begin position="69"/>
        <end position="79"/>
    </location>
</feature>
<organism evidence="2 3">
    <name type="scientific">Dendrothele bispora (strain CBS 962.96)</name>
    <dbReference type="NCBI Taxonomy" id="1314807"/>
    <lineage>
        <taxon>Eukaryota</taxon>
        <taxon>Fungi</taxon>
        <taxon>Dikarya</taxon>
        <taxon>Basidiomycota</taxon>
        <taxon>Agaricomycotina</taxon>
        <taxon>Agaricomycetes</taxon>
        <taxon>Agaricomycetidae</taxon>
        <taxon>Agaricales</taxon>
        <taxon>Agaricales incertae sedis</taxon>
        <taxon>Dendrothele</taxon>
    </lineage>
</organism>
<dbReference type="EMBL" id="ML179448">
    <property type="protein sequence ID" value="THU87496.1"/>
    <property type="molecule type" value="Genomic_DNA"/>
</dbReference>
<sequence>MRRVPTAQQNLLSRVFDLVDEATMVVASEELVNDSGEVVGAPVQEATPILSEESEVVSDKENNVSEEYPTSDESIENTEESGVKDVLAVSKLVAIEIPWSECSGPLVPQETAQVYFQSGDPVLQYLETLKDGEKPRWYLLPKQELWS</sequence>
<name>A0A4S8LES6_DENBC</name>
<evidence type="ECO:0000313" key="2">
    <source>
        <dbReference type="EMBL" id="THU87496.1"/>
    </source>
</evidence>
<protein>
    <submittedName>
        <fullName evidence="2">Uncharacterized protein</fullName>
    </submittedName>
</protein>
<feature type="region of interest" description="Disordered" evidence="1">
    <location>
        <begin position="53"/>
        <end position="81"/>
    </location>
</feature>
<dbReference type="AlphaFoldDB" id="A0A4S8LES6"/>
<gene>
    <name evidence="2" type="ORF">K435DRAFT_804279</name>
</gene>
<keyword evidence="3" id="KW-1185">Reference proteome</keyword>
<accession>A0A4S8LES6</accession>
<reference evidence="2 3" key="1">
    <citation type="journal article" date="2019" name="Nat. Ecol. Evol.">
        <title>Megaphylogeny resolves global patterns of mushroom evolution.</title>
        <authorList>
            <person name="Varga T."/>
            <person name="Krizsan K."/>
            <person name="Foldi C."/>
            <person name="Dima B."/>
            <person name="Sanchez-Garcia M."/>
            <person name="Sanchez-Ramirez S."/>
            <person name="Szollosi G.J."/>
            <person name="Szarkandi J.G."/>
            <person name="Papp V."/>
            <person name="Albert L."/>
            <person name="Andreopoulos W."/>
            <person name="Angelini C."/>
            <person name="Antonin V."/>
            <person name="Barry K.W."/>
            <person name="Bougher N.L."/>
            <person name="Buchanan P."/>
            <person name="Buyck B."/>
            <person name="Bense V."/>
            <person name="Catcheside P."/>
            <person name="Chovatia M."/>
            <person name="Cooper J."/>
            <person name="Damon W."/>
            <person name="Desjardin D."/>
            <person name="Finy P."/>
            <person name="Geml J."/>
            <person name="Haridas S."/>
            <person name="Hughes K."/>
            <person name="Justo A."/>
            <person name="Karasinski D."/>
            <person name="Kautmanova I."/>
            <person name="Kiss B."/>
            <person name="Kocsube S."/>
            <person name="Kotiranta H."/>
            <person name="LaButti K.M."/>
            <person name="Lechner B.E."/>
            <person name="Liimatainen K."/>
            <person name="Lipzen A."/>
            <person name="Lukacs Z."/>
            <person name="Mihaltcheva S."/>
            <person name="Morgado L.N."/>
            <person name="Niskanen T."/>
            <person name="Noordeloos M.E."/>
            <person name="Ohm R.A."/>
            <person name="Ortiz-Santana B."/>
            <person name="Ovrebo C."/>
            <person name="Racz N."/>
            <person name="Riley R."/>
            <person name="Savchenko A."/>
            <person name="Shiryaev A."/>
            <person name="Soop K."/>
            <person name="Spirin V."/>
            <person name="Szebenyi C."/>
            <person name="Tomsovsky M."/>
            <person name="Tulloss R.E."/>
            <person name="Uehling J."/>
            <person name="Grigoriev I.V."/>
            <person name="Vagvolgyi C."/>
            <person name="Papp T."/>
            <person name="Martin F.M."/>
            <person name="Miettinen O."/>
            <person name="Hibbett D.S."/>
            <person name="Nagy L.G."/>
        </authorList>
    </citation>
    <scope>NUCLEOTIDE SEQUENCE [LARGE SCALE GENOMIC DNA]</scope>
    <source>
        <strain evidence="2 3">CBS 962.96</strain>
    </source>
</reference>
<dbReference type="Proteomes" id="UP000297245">
    <property type="component" value="Unassembled WGS sequence"/>
</dbReference>
<proteinExistence type="predicted"/>
<evidence type="ECO:0000256" key="1">
    <source>
        <dbReference type="SAM" id="MobiDB-lite"/>
    </source>
</evidence>